<comment type="caution">
    <text evidence="3">The sequence shown here is derived from an EMBL/GenBank/DDBJ whole genome shotgun (WGS) entry which is preliminary data.</text>
</comment>
<dbReference type="AlphaFoldDB" id="A0A9Q5HTP5"/>
<feature type="region of interest" description="Disordered" evidence="1">
    <location>
        <begin position="157"/>
        <end position="184"/>
    </location>
</feature>
<dbReference type="Gene3D" id="2.60.40.420">
    <property type="entry name" value="Cupredoxins - blue copper proteins"/>
    <property type="match status" value="1"/>
</dbReference>
<accession>A0A9Q5HTP5</accession>
<name>A0A9Q5HTP5_SANBA</name>
<feature type="signal peptide" evidence="2">
    <location>
        <begin position="1"/>
        <end position="19"/>
    </location>
</feature>
<reference evidence="3" key="1">
    <citation type="submission" date="2016-06" db="EMBL/GenBank/DDBJ databases">
        <title>Draft Genome sequence of the fungus Inonotus baumii.</title>
        <authorList>
            <person name="Zhu H."/>
            <person name="Lin W."/>
        </authorList>
    </citation>
    <scope>NUCLEOTIDE SEQUENCE</scope>
    <source>
        <strain evidence="3">821</strain>
    </source>
</reference>
<proteinExistence type="predicted"/>
<keyword evidence="4" id="KW-1185">Reference proteome</keyword>
<dbReference type="SUPFAM" id="SSF49503">
    <property type="entry name" value="Cupredoxins"/>
    <property type="match status" value="1"/>
</dbReference>
<dbReference type="PANTHER" id="PTHR34883">
    <property type="entry name" value="SERINE-RICH PROTEIN, PUTATIVE-RELATED-RELATED"/>
    <property type="match status" value="1"/>
</dbReference>
<dbReference type="Proteomes" id="UP000757232">
    <property type="component" value="Unassembled WGS sequence"/>
</dbReference>
<evidence type="ECO:0000313" key="4">
    <source>
        <dbReference type="Proteomes" id="UP000757232"/>
    </source>
</evidence>
<organism evidence="3 4">
    <name type="scientific">Sanghuangporus baumii</name>
    <name type="common">Phellinus baumii</name>
    <dbReference type="NCBI Taxonomy" id="108892"/>
    <lineage>
        <taxon>Eukaryota</taxon>
        <taxon>Fungi</taxon>
        <taxon>Dikarya</taxon>
        <taxon>Basidiomycota</taxon>
        <taxon>Agaricomycotina</taxon>
        <taxon>Agaricomycetes</taxon>
        <taxon>Hymenochaetales</taxon>
        <taxon>Hymenochaetaceae</taxon>
        <taxon>Sanghuangporus</taxon>
    </lineage>
</organism>
<dbReference type="EMBL" id="LNZH02000207">
    <property type="protein sequence ID" value="OCB85812.1"/>
    <property type="molecule type" value="Genomic_DNA"/>
</dbReference>
<protein>
    <recommendedName>
        <fullName evidence="5">Extracellular serine-rich protein</fullName>
    </recommendedName>
</protein>
<gene>
    <name evidence="3" type="ORF">A7U60_g7164</name>
</gene>
<dbReference type="PANTHER" id="PTHR34883:SF15">
    <property type="entry name" value="EXTRACELLULAR SERINE-RICH PROTEIN"/>
    <property type="match status" value="1"/>
</dbReference>
<evidence type="ECO:0000256" key="1">
    <source>
        <dbReference type="SAM" id="MobiDB-lite"/>
    </source>
</evidence>
<evidence type="ECO:0000313" key="3">
    <source>
        <dbReference type="EMBL" id="OCB85812.1"/>
    </source>
</evidence>
<feature type="chain" id="PRO_5040373361" description="Extracellular serine-rich protein" evidence="2">
    <location>
        <begin position="20"/>
        <end position="209"/>
    </location>
</feature>
<evidence type="ECO:0008006" key="5">
    <source>
        <dbReference type="Google" id="ProtNLM"/>
    </source>
</evidence>
<dbReference type="InterPro" id="IPR008972">
    <property type="entry name" value="Cupredoxin"/>
</dbReference>
<dbReference type="OrthoDB" id="2331100at2759"/>
<evidence type="ECO:0000256" key="2">
    <source>
        <dbReference type="SAM" id="SignalP"/>
    </source>
</evidence>
<sequence length="209" mass="21477">MRIVFASFVLALSATLTAAEDIYIQVAGSNYTSSDNTTTFSPQSVTARVGDIVFFNFTSGNHSATQSTFSSPCQPAHDTNNTINGFDSDFRPTANGTSVTILSVPILDSNVNETMWFYDKAPGACGSGAVGAINSNESSLETLAGFVRNAERLNGSAATSTSSASRSATTSTAPSSSSTGSSDSSSDAQSLFAMSSLPLGLFGLALSLL</sequence>
<dbReference type="CDD" id="cd00920">
    <property type="entry name" value="Cupredoxin"/>
    <property type="match status" value="1"/>
</dbReference>
<dbReference type="InterPro" id="IPR052953">
    <property type="entry name" value="Ser-rich/MCO-related"/>
</dbReference>
<keyword evidence="2" id="KW-0732">Signal</keyword>